<dbReference type="EMBL" id="LR796379">
    <property type="protein sequence ID" value="CAB4140101.1"/>
    <property type="molecule type" value="Genomic_DNA"/>
</dbReference>
<evidence type="ECO:0000313" key="1">
    <source>
        <dbReference type="EMBL" id="CAB4140101.1"/>
    </source>
</evidence>
<reference evidence="1" key="1">
    <citation type="submission" date="2020-04" db="EMBL/GenBank/DDBJ databases">
        <authorList>
            <person name="Chiriac C."/>
            <person name="Salcher M."/>
            <person name="Ghai R."/>
            <person name="Kavagutti S V."/>
        </authorList>
    </citation>
    <scope>NUCLEOTIDE SEQUENCE</scope>
</reference>
<sequence length="67" mass="7289">MNPGDLVTLHPAVKPVTVLRVEGDRFWYLISPNGREIEARLSDIIEPPSDGPVGVAILKQLPEAEGD</sequence>
<name>A0A6J5M1H7_9CAUD</name>
<proteinExistence type="predicted"/>
<protein>
    <submittedName>
        <fullName evidence="1">Uncharacterized protein</fullName>
    </submittedName>
</protein>
<organism evidence="1">
    <name type="scientific">uncultured Caudovirales phage</name>
    <dbReference type="NCBI Taxonomy" id="2100421"/>
    <lineage>
        <taxon>Viruses</taxon>
        <taxon>Duplodnaviria</taxon>
        <taxon>Heunggongvirae</taxon>
        <taxon>Uroviricota</taxon>
        <taxon>Caudoviricetes</taxon>
        <taxon>Peduoviridae</taxon>
        <taxon>Maltschvirus</taxon>
        <taxon>Maltschvirus maltsch</taxon>
    </lineage>
</organism>
<gene>
    <name evidence="1" type="ORF">UFOVP407_24</name>
</gene>
<accession>A0A6J5M1H7</accession>